<evidence type="ECO:0008006" key="3">
    <source>
        <dbReference type="Google" id="ProtNLM"/>
    </source>
</evidence>
<protein>
    <recommendedName>
        <fullName evidence="3">NADP-dependent oxidoreductase domain-containing protein</fullName>
    </recommendedName>
</protein>
<dbReference type="Proteomes" id="UP001549366">
    <property type="component" value="Unassembled WGS sequence"/>
</dbReference>
<dbReference type="EMBL" id="JBEWTB010000003">
    <property type="protein sequence ID" value="MET4759542.1"/>
    <property type="molecule type" value="Genomic_DNA"/>
</dbReference>
<organism evidence="1 2">
    <name type="scientific">Endozoicomonas lisbonensis</name>
    <dbReference type="NCBI Taxonomy" id="3120522"/>
    <lineage>
        <taxon>Bacteria</taxon>
        <taxon>Pseudomonadati</taxon>
        <taxon>Pseudomonadota</taxon>
        <taxon>Gammaproteobacteria</taxon>
        <taxon>Oceanospirillales</taxon>
        <taxon>Endozoicomonadaceae</taxon>
        <taxon>Endozoicomonas</taxon>
    </lineage>
</organism>
<name>A0ABV2SP57_9GAMM</name>
<keyword evidence="2" id="KW-1185">Reference proteome</keyword>
<evidence type="ECO:0000313" key="2">
    <source>
        <dbReference type="Proteomes" id="UP001549366"/>
    </source>
</evidence>
<comment type="caution">
    <text evidence="1">The sequence shown here is derived from an EMBL/GenBank/DDBJ whole genome shotgun (WGS) entry which is preliminary data.</text>
</comment>
<reference evidence="1 2" key="1">
    <citation type="submission" date="2024-06" db="EMBL/GenBank/DDBJ databases">
        <title>Genomic Encyclopedia of Type Strains, Phase V (KMG-V): Genome sequencing to study the core and pangenomes of soil and plant-associated prokaryotes.</title>
        <authorList>
            <person name="Whitman W."/>
        </authorList>
    </citation>
    <scope>NUCLEOTIDE SEQUENCE [LARGE SCALE GENOMIC DNA]</scope>
    <source>
        <strain evidence="1 2">NE40</strain>
    </source>
</reference>
<proteinExistence type="predicted"/>
<sequence>MKVRNIQLGFRMPGFVDEDKEREIAETILKGAKVVDTSAAFAMDYIQCREALHRYCKRHNPEAYRWLTVEAAHIDESSPHITVLQQHSTLFLPGARKKTKDKRLLEKEIQSVTNVLTNQNLNLRIKRIELALLKHELQHGI</sequence>
<gene>
    <name evidence="1" type="ORF">V5J35_004861</name>
</gene>
<dbReference type="RefSeq" id="WP_354011483.1">
    <property type="nucleotide sequence ID" value="NZ_JBEWTA010000002.1"/>
</dbReference>
<evidence type="ECO:0000313" key="1">
    <source>
        <dbReference type="EMBL" id="MET4759542.1"/>
    </source>
</evidence>
<accession>A0ABV2SP57</accession>